<evidence type="ECO:0000313" key="4">
    <source>
        <dbReference type="EMBL" id="SIS47629.1"/>
    </source>
</evidence>
<dbReference type="Proteomes" id="UP000186106">
    <property type="component" value="Unassembled WGS sequence"/>
</dbReference>
<dbReference type="SUPFAM" id="SSF82185">
    <property type="entry name" value="Histone H3 K4-specific methyltransferase SET7/9 N-terminal domain"/>
    <property type="match status" value="1"/>
</dbReference>
<name>A0A1N7JEA2_9FLAO</name>
<dbReference type="STRING" id="112234.SAMN05421768_102183"/>
<evidence type="ECO:0000313" key="6">
    <source>
        <dbReference type="Proteomes" id="UP000279541"/>
    </source>
</evidence>
<dbReference type="EMBL" id="FTNZ01000008">
    <property type="protein sequence ID" value="SIS47629.1"/>
    <property type="molecule type" value="Genomic_DNA"/>
</dbReference>
<proteinExistence type="predicted"/>
<keyword evidence="6" id="KW-1185">Reference proteome</keyword>
<feature type="chain" id="PRO_5015068142" description="MORN repeat variant" evidence="1">
    <location>
        <begin position="23"/>
        <end position="445"/>
    </location>
</feature>
<reference evidence="4 5" key="1">
    <citation type="submission" date="2017-01" db="EMBL/GenBank/DDBJ databases">
        <authorList>
            <person name="Mah S.A."/>
            <person name="Swanson W.J."/>
            <person name="Moy G.W."/>
            <person name="Vacquier V.D."/>
        </authorList>
    </citation>
    <scope>NUCLEOTIDE SEQUENCE [LARGE SCALE GENOMIC DNA]</scope>
    <source>
        <strain evidence="4 5">DSM 16927</strain>
    </source>
</reference>
<dbReference type="RefSeq" id="WP_076352269.1">
    <property type="nucleotide sequence ID" value="NZ_CP033926.1"/>
</dbReference>
<evidence type="ECO:0000313" key="3">
    <source>
        <dbReference type="EMBL" id="SIS31033.1"/>
    </source>
</evidence>
<accession>A0A1N7JEA2</accession>
<keyword evidence="1" id="KW-0732">Signal</keyword>
<evidence type="ECO:0000256" key="1">
    <source>
        <dbReference type="SAM" id="SignalP"/>
    </source>
</evidence>
<dbReference type="AlphaFoldDB" id="A0A1N7JEA2"/>
<feature type="signal peptide" evidence="1">
    <location>
        <begin position="1"/>
        <end position="22"/>
    </location>
</feature>
<gene>
    <name evidence="2" type="ORF">EG359_07685</name>
    <name evidence="3" type="ORF">SAMN05421768_102183</name>
    <name evidence="4" type="ORF">SAMN05421768_108182</name>
</gene>
<dbReference type="KEGG" id="cjt:EG359_07685"/>
<dbReference type="Proteomes" id="UP000279541">
    <property type="component" value="Chromosome"/>
</dbReference>
<evidence type="ECO:0000313" key="2">
    <source>
        <dbReference type="EMBL" id="AZA99494.1"/>
    </source>
</evidence>
<organism evidence="4 5">
    <name type="scientific">Chryseobacterium joostei</name>
    <dbReference type="NCBI Taxonomy" id="112234"/>
    <lineage>
        <taxon>Bacteria</taxon>
        <taxon>Pseudomonadati</taxon>
        <taxon>Bacteroidota</taxon>
        <taxon>Flavobacteriia</taxon>
        <taxon>Flavobacteriales</taxon>
        <taxon>Weeksellaceae</taxon>
        <taxon>Chryseobacterium group</taxon>
        <taxon>Chryseobacterium</taxon>
    </lineage>
</organism>
<dbReference type="EMBL" id="FTNZ01000002">
    <property type="protein sequence ID" value="SIS31033.1"/>
    <property type="molecule type" value="Genomic_DNA"/>
</dbReference>
<evidence type="ECO:0000313" key="5">
    <source>
        <dbReference type="Proteomes" id="UP000186106"/>
    </source>
</evidence>
<dbReference type="OrthoDB" id="830908at2"/>
<sequence>MMKKYCLLFWIFYIPVHFSAQAKTIYFDSNWKETKKSTAIYYRPLPFPKSGNIELLRDYYMKGNVLQMQGYFADGDEKNRIGEVFWFDSDEEDRSGQSYLNKTKQKKLTYYFDDGKIWKTVEYGDSLKSGKTIEYKPDGSILGEAIYKNGYLESGTEGHSYSKNEYYKYNKKDKSEERVSLPEKEEKIREYKRLYYWKKSLKTAVEYSYQNDNLILEKNFDEDGNLIQQLDSTSYFYPEEEMKNGKYFYYRTQKSAISQPPPYMEYKSFTFSEVNMENVHFMILYRGTVHFLEKHPTDDLYREISYRFFQEKGTPFMRLKRDYSHNKVWEPLDAYKDLEATFIPVSEIEALSKERIFQRFSKRKWNNLYLKNKPVSEQLYFSSPDFMGKMIRYSSSEKTEINDKESALIYISLVPGKYMILRRNGGYFIPKKSGDLIEIPNFVQE</sequence>
<reference evidence="2 6" key="2">
    <citation type="submission" date="2018-11" db="EMBL/GenBank/DDBJ databases">
        <title>Proposal to divide the Flavobacteriaceae and reorganize its genera based on Amino Acid Identity values calculated from whole genome sequences.</title>
        <authorList>
            <person name="Nicholson A.C."/>
            <person name="Gulvik C.A."/>
            <person name="Whitney A.M."/>
            <person name="Humrighouse B.W."/>
            <person name="Bell M."/>
            <person name="Holmes B."/>
            <person name="Steigerwalt A.G."/>
            <person name="Villarma A."/>
            <person name="Sheth M."/>
            <person name="Batra D."/>
            <person name="Pryor J."/>
            <person name="Bernardet J.-F."/>
            <person name="Hugo C."/>
            <person name="Kampfer P."/>
            <person name="Newman J."/>
            <person name="McQuiston J.R."/>
        </authorList>
    </citation>
    <scope>NUCLEOTIDE SEQUENCE [LARGE SCALE GENOMIC DNA]</scope>
    <source>
        <strain evidence="2 6">DSM 16927</strain>
    </source>
</reference>
<dbReference type="EMBL" id="CP033926">
    <property type="protein sequence ID" value="AZA99494.1"/>
    <property type="molecule type" value="Genomic_DNA"/>
</dbReference>
<evidence type="ECO:0008006" key="7">
    <source>
        <dbReference type="Google" id="ProtNLM"/>
    </source>
</evidence>
<protein>
    <recommendedName>
        <fullName evidence="7">MORN repeat variant</fullName>
    </recommendedName>
</protein>